<protein>
    <submittedName>
        <fullName evidence="1">Uncharacterized protein</fullName>
    </submittedName>
</protein>
<dbReference type="Proteomes" id="UP000441389">
    <property type="component" value="Unassembled WGS sequence"/>
</dbReference>
<gene>
    <name evidence="1" type="ORF">GON01_02765</name>
</gene>
<evidence type="ECO:0000313" key="1">
    <source>
        <dbReference type="EMBL" id="MVO76860.1"/>
    </source>
</evidence>
<dbReference type="EMBL" id="WQMS01000002">
    <property type="protein sequence ID" value="MVO76860.1"/>
    <property type="molecule type" value="Genomic_DNA"/>
</dbReference>
<dbReference type="AlphaFoldDB" id="A0A6I4IXD7"/>
<comment type="caution">
    <text evidence="1">The sequence shown here is derived from an EMBL/GenBank/DDBJ whole genome shotgun (WGS) entry which is preliminary data.</text>
</comment>
<sequence>MTLEFERDGARVRLGDAPRDREAADRQAAAAMPARGEKVLEEVAEFVRLLAAVPTLDYDLAKKLAPAAPLPSGYSHLRLFRRGESAAFHRSFIVGPNARPMTLHNVLYGVLQWPGREVTRWSGTWSRPDAIPGVLDLEVDIDTQVVDRPLRLRP</sequence>
<name>A0A6I4IXD7_9SPHN</name>
<proteinExistence type="predicted"/>
<dbReference type="RefSeq" id="WP_157025830.1">
    <property type="nucleotide sequence ID" value="NZ_WQMS01000002.1"/>
</dbReference>
<organism evidence="1 2">
    <name type="scientific">Sphingomonas horti</name>
    <dbReference type="NCBI Taxonomy" id="2682842"/>
    <lineage>
        <taxon>Bacteria</taxon>
        <taxon>Pseudomonadati</taxon>
        <taxon>Pseudomonadota</taxon>
        <taxon>Alphaproteobacteria</taxon>
        <taxon>Sphingomonadales</taxon>
        <taxon>Sphingomonadaceae</taxon>
        <taxon>Sphingomonas</taxon>
    </lineage>
</organism>
<reference evidence="1 2" key="1">
    <citation type="submission" date="2019-12" db="EMBL/GenBank/DDBJ databases">
        <authorList>
            <person name="Huq M.A."/>
        </authorList>
    </citation>
    <scope>NUCLEOTIDE SEQUENCE [LARGE SCALE GENOMIC DNA]</scope>
    <source>
        <strain evidence="1 2">MAH-20</strain>
    </source>
</reference>
<keyword evidence="2" id="KW-1185">Reference proteome</keyword>
<evidence type="ECO:0000313" key="2">
    <source>
        <dbReference type="Proteomes" id="UP000441389"/>
    </source>
</evidence>
<accession>A0A6I4IXD7</accession>